<feature type="region of interest" description="Disordered" evidence="1">
    <location>
        <begin position="1"/>
        <end position="26"/>
    </location>
</feature>
<dbReference type="OrthoDB" id="10630616at2759"/>
<sequence length="451" mass="50108">MTDSMTNNTVGNINNTTQPLQQPTTQPNNIIIRNKKTHVNYFNNNNNQLQQQERLPSISEWFAQPSTKQDNFHTTSQQTIEFASSNCNSTNNYHQTQLTNNSMIVRNRSISNGTTNGSQTIDSVSQQSNITQQNKFPHSNGRGKAPHSRVRSVPPVMMGNTSYLNTNNQILSPNNTDIITSFTTNNLHPATTSSSTAIHTNSGAGYNSCNNFNICGNSNNCNTLIKQSSPLPFNNGNTSIFQTVVINSQNHQKSSTPSTPTSQPLGNESKNDFVLVIENEESIKQYSERASLHNPNPFNPLSRRISAKEVWNSIAAATQANKIISSNSPKIKKSNKMSNSIHAPSRNRSFSPTSSSNTCTNLTQNSNQSSLPLSSITIRSRKRSNSNPLVLPFDKLSLDDSEKFSQKQSNTENSDQLHLLGNEFVDFSNGEHESQRKNRGEKVFKFKMINF</sequence>
<name>D2UXE5_NAEGR</name>
<organism evidence="3">
    <name type="scientific">Naegleria gruberi</name>
    <name type="common">Amoeba</name>
    <dbReference type="NCBI Taxonomy" id="5762"/>
    <lineage>
        <taxon>Eukaryota</taxon>
        <taxon>Discoba</taxon>
        <taxon>Heterolobosea</taxon>
        <taxon>Tetramitia</taxon>
        <taxon>Eutetramitia</taxon>
        <taxon>Vahlkampfiidae</taxon>
        <taxon>Naegleria</taxon>
    </lineage>
</organism>
<evidence type="ECO:0000313" key="3">
    <source>
        <dbReference type="Proteomes" id="UP000006671"/>
    </source>
</evidence>
<dbReference type="InParanoid" id="D2UXE5"/>
<dbReference type="RefSeq" id="XP_002683362.1">
    <property type="nucleotide sequence ID" value="XM_002683316.1"/>
</dbReference>
<feature type="region of interest" description="Disordered" evidence="1">
    <location>
        <begin position="249"/>
        <end position="269"/>
    </location>
</feature>
<dbReference type="EMBL" id="GG738845">
    <property type="protein sequence ID" value="EFC50618.1"/>
    <property type="molecule type" value="Genomic_DNA"/>
</dbReference>
<feature type="region of interest" description="Disordered" evidence="1">
    <location>
        <begin position="108"/>
        <end position="154"/>
    </location>
</feature>
<accession>D2UXE5</accession>
<dbReference type="GeneID" id="8863734"/>
<feature type="compositionally biased region" description="Polar residues" evidence="1">
    <location>
        <begin position="108"/>
        <end position="137"/>
    </location>
</feature>
<dbReference type="AlphaFoldDB" id="D2UXE5"/>
<feature type="compositionally biased region" description="Low complexity" evidence="1">
    <location>
        <begin position="336"/>
        <end position="372"/>
    </location>
</feature>
<feature type="region of interest" description="Disordered" evidence="1">
    <location>
        <begin position="325"/>
        <end position="372"/>
    </location>
</feature>
<keyword evidence="3" id="KW-1185">Reference proteome</keyword>
<evidence type="ECO:0000313" key="2">
    <source>
        <dbReference type="EMBL" id="EFC50618.1"/>
    </source>
</evidence>
<feature type="compositionally biased region" description="Low complexity" evidence="1">
    <location>
        <begin position="254"/>
        <end position="264"/>
    </location>
</feature>
<protein>
    <submittedName>
        <fullName evidence="2">Predicted protein</fullName>
    </submittedName>
</protein>
<evidence type="ECO:0000256" key="1">
    <source>
        <dbReference type="SAM" id="MobiDB-lite"/>
    </source>
</evidence>
<dbReference type="Proteomes" id="UP000006671">
    <property type="component" value="Unassembled WGS sequence"/>
</dbReference>
<dbReference type="KEGG" id="ngr:NAEGRDRAFT_44925"/>
<proteinExistence type="predicted"/>
<gene>
    <name evidence="2" type="ORF">NAEGRDRAFT_44925</name>
</gene>
<reference evidence="2 3" key="1">
    <citation type="journal article" date="2010" name="Cell">
        <title>The genome of Naegleria gruberi illuminates early eukaryotic versatility.</title>
        <authorList>
            <person name="Fritz-Laylin L.K."/>
            <person name="Prochnik S.E."/>
            <person name="Ginger M.L."/>
            <person name="Dacks J.B."/>
            <person name="Carpenter M.L."/>
            <person name="Field M.C."/>
            <person name="Kuo A."/>
            <person name="Paredez A."/>
            <person name="Chapman J."/>
            <person name="Pham J."/>
            <person name="Shu S."/>
            <person name="Neupane R."/>
            <person name="Cipriano M."/>
            <person name="Mancuso J."/>
            <person name="Tu H."/>
            <person name="Salamov A."/>
            <person name="Lindquist E."/>
            <person name="Shapiro H."/>
            <person name="Lucas S."/>
            <person name="Grigoriev I.V."/>
            <person name="Cande W.Z."/>
            <person name="Fulton C."/>
            <person name="Rokhsar D.S."/>
            <person name="Dawson S.C."/>
        </authorList>
    </citation>
    <scope>NUCLEOTIDE SEQUENCE [LARGE SCALE GENOMIC DNA]</scope>
    <source>
        <strain evidence="2 3">NEG-M</strain>
    </source>
</reference>
<dbReference type="VEuPathDB" id="AmoebaDB:NAEGRDRAFT_44925"/>